<dbReference type="Gene3D" id="3.40.50.410">
    <property type="entry name" value="von Willebrand factor, type A domain"/>
    <property type="match status" value="1"/>
</dbReference>
<protein>
    <submittedName>
        <fullName evidence="3">Type IV pilus assembly protein PilY1</fullName>
    </submittedName>
</protein>
<dbReference type="SUPFAM" id="SSF50998">
    <property type="entry name" value="Quinoprotein alcohol dehydrogenase-like"/>
    <property type="match status" value="1"/>
</dbReference>
<dbReference type="PROSITE" id="PS50234">
    <property type="entry name" value="VWFA"/>
    <property type="match status" value="1"/>
</dbReference>
<proteinExistence type="predicted"/>
<accession>A0A1G9L735</accession>
<dbReference type="InterPro" id="IPR011047">
    <property type="entry name" value="Quinoprotein_ADH-like_sf"/>
</dbReference>
<sequence length="1010" mass="107097">MRSYIRMVLLAMAAGLSGLSQAEDIDLFLGTPPNATGAPNVLIILDNTANWSTPFDNEIAALVSVVDALPADKFRLGLMLFTESGGANAGNDGAYLRAAIRPLTAANKVLMQNLVRSLDKNADKSNGGKISKAMEEAYLYFSGGTPHAGNNKAKTDFTGNRGISTASDAIYALSGNALSSKTATTYNNPIVSGCAKNYVIYISNGAAQDNSSDIEQATAALERLGGSTTTIPISPSGSQGNVADEWARFMKKSPEAITTYTIDINKVTSGQGPGWTALLQSVARVSSGKYFDVASSGSQIADALATIFSEIQSTNSAFASVSLPISVNTQGTYLNQVFVGMFRPDEDSFPRWFGNLKQYKLGLVSGDLRLLDADNNRAINAERGFIAECARSFWTPTATDNYWSFSPRGECLAVAGSDASNYPDGNIVEKGAQAYVLRRDGSRTVHTCSPSFGSCNALTSFNTANTAITQSLLGVGSATERDSLINWSRGQDLKDENGRDGTTEVRPSVHGDVVHSRPVAINYGTDSSPRVVVFYGGNDGALRAVNGNRAANFGNYLAGQELWSFIPPEFYGSLKRLYDNAVTISYPGHTTGTPTPQPKSYGMDGPVAAYKDGNTAWIYATMRRGGRALYAFNVSNPDSPSLKWKRGCPSNFPASGTVSDTGCSTGFSGIGQTWSTPKLFKAAGYSAGTAPLLMMGGGYDTCEDADPNTCTSSTKGNKIYVMDADTGELLRTFDTERSVVADMTIVPGSNGLALYAYTADLGGNIYRITMGTNTPANWSITRIAALGCGSGTNCTANRKFMFAPDVVADTSGYILLLGSGDREKPVSNYTSATSVTNYFFMLKDRPGDANWLTSESTNCGAARLCLNSLLAISGNTTPTNTQLSQKKGWYLALSPTEQVVTSAITVFGQVTFSTHQPSVPTSGVCATLGEARVYNINYLTAEGVDGQRYLDLAGDGLPPSPVAGMVTLDDGTTRPFIIGANPESALEGSPDVKQLSVVQPTARVYWNVEE</sequence>
<evidence type="ECO:0000313" key="4">
    <source>
        <dbReference type="Proteomes" id="UP000198706"/>
    </source>
</evidence>
<evidence type="ECO:0000259" key="2">
    <source>
        <dbReference type="PROSITE" id="PS50234"/>
    </source>
</evidence>
<name>A0A1G9L735_9PSED</name>
<feature type="chain" id="PRO_5011701631" evidence="1">
    <location>
        <begin position="23"/>
        <end position="1010"/>
    </location>
</feature>
<dbReference type="InterPro" id="IPR002035">
    <property type="entry name" value="VWF_A"/>
</dbReference>
<dbReference type="STRING" id="137658.SAMN05216186_12420"/>
<dbReference type="AlphaFoldDB" id="A0A1G9L735"/>
<dbReference type="Proteomes" id="UP000198706">
    <property type="component" value="Unassembled WGS sequence"/>
</dbReference>
<organism evidence="3 4">
    <name type="scientific">Pseudomonas indica</name>
    <dbReference type="NCBI Taxonomy" id="137658"/>
    <lineage>
        <taxon>Bacteria</taxon>
        <taxon>Pseudomonadati</taxon>
        <taxon>Pseudomonadota</taxon>
        <taxon>Gammaproteobacteria</taxon>
        <taxon>Pseudomonadales</taxon>
        <taxon>Pseudomonadaceae</taxon>
        <taxon>Pseudomonas</taxon>
    </lineage>
</organism>
<keyword evidence="1" id="KW-0732">Signal</keyword>
<gene>
    <name evidence="3" type="ORF">SAMN05216186_12420</name>
</gene>
<evidence type="ECO:0000256" key="1">
    <source>
        <dbReference type="SAM" id="SignalP"/>
    </source>
</evidence>
<keyword evidence="4" id="KW-1185">Reference proteome</keyword>
<dbReference type="SUPFAM" id="SSF53300">
    <property type="entry name" value="vWA-like"/>
    <property type="match status" value="1"/>
</dbReference>
<evidence type="ECO:0000313" key="3">
    <source>
        <dbReference type="EMBL" id="SDL57385.1"/>
    </source>
</evidence>
<dbReference type="EMBL" id="FNFD01000024">
    <property type="protein sequence ID" value="SDL57385.1"/>
    <property type="molecule type" value="Genomic_DNA"/>
</dbReference>
<feature type="signal peptide" evidence="1">
    <location>
        <begin position="1"/>
        <end position="22"/>
    </location>
</feature>
<dbReference type="RefSeq" id="WP_084338335.1">
    <property type="nucleotide sequence ID" value="NZ_FNFD01000024.1"/>
</dbReference>
<reference evidence="3 4" key="1">
    <citation type="submission" date="2016-10" db="EMBL/GenBank/DDBJ databases">
        <authorList>
            <person name="de Groot N.N."/>
        </authorList>
    </citation>
    <scope>NUCLEOTIDE SEQUENCE [LARGE SCALE GENOMIC DNA]</scope>
    <source>
        <strain evidence="3 4">JCM 21544</strain>
    </source>
</reference>
<feature type="domain" description="VWFA" evidence="2">
    <location>
        <begin position="40"/>
        <end position="311"/>
    </location>
</feature>
<dbReference type="InterPro" id="IPR036465">
    <property type="entry name" value="vWFA_dom_sf"/>
</dbReference>